<gene>
    <name evidence="2" type="ORF">COO20_10470</name>
</gene>
<comment type="caution">
    <text evidence="2">The sequence shown here is derived from an EMBL/GenBank/DDBJ whole genome shotgun (WGS) entry which is preliminary data.</text>
</comment>
<feature type="region of interest" description="Disordered" evidence="1">
    <location>
        <begin position="1"/>
        <end position="36"/>
    </location>
</feature>
<dbReference type="EMBL" id="NWTK01000006">
    <property type="protein sequence ID" value="PKR53987.1"/>
    <property type="molecule type" value="Genomic_DNA"/>
</dbReference>
<accession>A0A2N3KTX9</accession>
<organism evidence="2 3">
    <name type="scientific">Thalassospira marina</name>
    <dbReference type="NCBI Taxonomy" id="2048283"/>
    <lineage>
        <taxon>Bacteria</taxon>
        <taxon>Pseudomonadati</taxon>
        <taxon>Pseudomonadota</taxon>
        <taxon>Alphaproteobacteria</taxon>
        <taxon>Rhodospirillales</taxon>
        <taxon>Thalassospiraceae</taxon>
        <taxon>Thalassospira</taxon>
    </lineage>
</organism>
<evidence type="ECO:0000256" key="1">
    <source>
        <dbReference type="SAM" id="MobiDB-lite"/>
    </source>
</evidence>
<name>A0A2N3KTX9_9PROT</name>
<feature type="compositionally biased region" description="Low complexity" evidence="1">
    <location>
        <begin position="1"/>
        <end position="14"/>
    </location>
</feature>
<protein>
    <submittedName>
        <fullName evidence="2">Uncharacterized protein</fullName>
    </submittedName>
</protein>
<reference evidence="2 3" key="1">
    <citation type="submission" date="2017-09" db="EMBL/GenBank/DDBJ databases">
        <title>Biodiversity and function of Thalassospira species in the particle-attached aromatic-hydrocarbon-degrading consortia from the surface seawater of the South China Sea.</title>
        <authorList>
            <person name="Dong C."/>
            <person name="Liu R."/>
            <person name="Shao Z."/>
        </authorList>
    </citation>
    <scope>NUCLEOTIDE SEQUENCE [LARGE SCALE GENOMIC DNA]</scope>
    <source>
        <strain evidence="2 3">CSC1P2</strain>
    </source>
</reference>
<dbReference type="RefSeq" id="WP_101266283.1">
    <property type="nucleotide sequence ID" value="NZ_NWTK01000006.1"/>
</dbReference>
<evidence type="ECO:0000313" key="2">
    <source>
        <dbReference type="EMBL" id="PKR53987.1"/>
    </source>
</evidence>
<sequence length="391" mass="43856">MTRQQNLQRGQQGQSGATGSLSGKPDPLSSLPKTFEARGVRTPFTTRPLRFARVVRDPYNKLVINLPGLSGGLGTYEMPLETMRQIFHLSVHDRMLFDELAPVSKPNPELLRRVSRDIARTGVGGVKLAREAARLDALENASRDTGQLTLVYQALRKLGGDDVQDMKITDLATLEGQKRARAALNKFARDAGAANQSVIDSLEQWSILTGPVGLATDGCSGPLRDLVAGLRKLSNELEEWSTSEMSNIRFMANHVVNGAGATYDHAVRWLRTIDRWSNDIGAVLVNWPKAEKEIERSIDRLWWLLDGWEELIARWQAAKQINRTEQRDALEELASFLPIIPISELEPEEYPFWTDIRVNQVMWAAEVRKLGSGDMDAEMVTRLERFREGAQ</sequence>
<evidence type="ECO:0000313" key="3">
    <source>
        <dbReference type="Proteomes" id="UP000233597"/>
    </source>
</evidence>
<dbReference type="AlphaFoldDB" id="A0A2N3KTX9"/>
<proteinExistence type="predicted"/>
<dbReference type="OrthoDB" id="7285430at2"/>
<dbReference type="Proteomes" id="UP000233597">
    <property type="component" value="Unassembled WGS sequence"/>
</dbReference>